<dbReference type="AlphaFoldDB" id="A0A0G1VHU1"/>
<evidence type="ECO:0000259" key="7">
    <source>
        <dbReference type="Pfam" id="PF09335"/>
    </source>
</evidence>
<name>A0A0G1VHU1_9BACT</name>
<dbReference type="PANTHER" id="PTHR42709:SF6">
    <property type="entry name" value="UNDECAPRENYL PHOSPHATE TRANSPORTER A"/>
    <property type="match status" value="1"/>
</dbReference>
<gene>
    <name evidence="8" type="ORF">UY40_C0008G0032</name>
</gene>
<sequence>MIDFLNSLVSAVQDLVLTGGYFGVFAAAFLENFFPPIPSEVIFPLVGFTAATGLINLLGVILAGTAGALAGALFWYGIGAVLGRANLKVYLDRWGKYLKIKFSDIEKAEKWFERYEGPAVFFGRLIPLVRTFISVPAGFVGMSLPRFVGYTFAGSFLWIGFLAVGGFWLGERWEIITAWVETYQTVVFSLLIAGVVILILRLLRVVKKF</sequence>
<reference evidence="8 9" key="1">
    <citation type="journal article" date="2015" name="Nature">
        <title>rRNA introns, odd ribosomes, and small enigmatic genomes across a large radiation of phyla.</title>
        <authorList>
            <person name="Brown C.T."/>
            <person name="Hug L.A."/>
            <person name="Thomas B.C."/>
            <person name="Sharon I."/>
            <person name="Castelle C.J."/>
            <person name="Singh A."/>
            <person name="Wilkins M.J."/>
            <person name="Williams K.H."/>
            <person name="Banfield J.F."/>
        </authorList>
    </citation>
    <scope>NUCLEOTIDE SEQUENCE [LARGE SCALE GENOMIC DNA]</scope>
</reference>
<dbReference type="EMBL" id="LCPW01000008">
    <property type="protein sequence ID" value="KKW05805.1"/>
    <property type="molecule type" value="Genomic_DNA"/>
</dbReference>
<evidence type="ECO:0000256" key="3">
    <source>
        <dbReference type="ARBA" id="ARBA00022692"/>
    </source>
</evidence>
<evidence type="ECO:0000313" key="8">
    <source>
        <dbReference type="EMBL" id="KKW05805.1"/>
    </source>
</evidence>
<dbReference type="GO" id="GO:0005886">
    <property type="term" value="C:plasma membrane"/>
    <property type="evidence" value="ECO:0007669"/>
    <property type="project" value="UniProtKB-SubCell"/>
</dbReference>
<evidence type="ECO:0000256" key="6">
    <source>
        <dbReference type="SAM" id="Phobius"/>
    </source>
</evidence>
<comment type="caution">
    <text evidence="8">The sequence shown here is derived from an EMBL/GenBank/DDBJ whole genome shotgun (WGS) entry which is preliminary data.</text>
</comment>
<comment type="subcellular location">
    <subcellularLocation>
        <location evidence="1">Cell membrane</location>
        <topology evidence="1">Multi-pass membrane protein</topology>
    </subcellularLocation>
</comment>
<evidence type="ECO:0000313" key="9">
    <source>
        <dbReference type="Proteomes" id="UP000034119"/>
    </source>
</evidence>
<dbReference type="PANTHER" id="PTHR42709">
    <property type="entry name" value="ALKALINE PHOSPHATASE LIKE PROTEIN"/>
    <property type="match status" value="1"/>
</dbReference>
<feature type="transmembrane region" description="Helical" evidence="6">
    <location>
        <begin position="15"/>
        <end position="34"/>
    </location>
</feature>
<dbReference type="Pfam" id="PF09335">
    <property type="entry name" value="VTT_dom"/>
    <property type="match status" value="1"/>
</dbReference>
<organism evidence="8 9">
    <name type="scientific">candidate division CPR1 bacterium GW2011_GWC1_49_13</name>
    <dbReference type="NCBI Taxonomy" id="1618342"/>
    <lineage>
        <taxon>Bacteria</taxon>
        <taxon>candidate division CPR1</taxon>
    </lineage>
</organism>
<keyword evidence="3 6" id="KW-0812">Transmembrane</keyword>
<feature type="transmembrane region" description="Helical" evidence="6">
    <location>
        <begin position="68"/>
        <end position="87"/>
    </location>
</feature>
<evidence type="ECO:0000256" key="4">
    <source>
        <dbReference type="ARBA" id="ARBA00022989"/>
    </source>
</evidence>
<protein>
    <submittedName>
        <fullName evidence="8">DedA family protein</fullName>
    </submittedName>
</protein>
<dbReference type="InterPro" id="IPR032816">
    <property type="entry name" value="VTT_dom"/>
</dbReference>
<dbReference type="InterPro" id="IPR051311">
    <property type="entry name" value="DedA_domain"/>
</dbReference>
<feature type="transmembrane region" description="Helical" evidence="6">
    <location>
        <begin position="147"/>
        <end position="170"/>
    </location>
</feature>
<feature type="domain" description="VTT" evidence="7">
    <location>
        <begin position="37"/>
        <end position="166"/>
    </location>
</feature>
<keyword evidence="5 6" id="KW-0472">Membrane</keyword>
<keyword evidence="2" id="KW-1003">Cell membrane</keyword>
<feature type="transmembrane region" description="Helical" evidence="6">
    <location>
        <begin position="41"/>
        <end position="62"/>
    </location>
</feature>
<accession>A0A0G1VHU1</accession>
<feature type="transmembrane region" description="Helical" evidence="6">
    <location>
        <begin position="182"/>
        <end position="203"/>
    </location>
</feature>
<dbReference type="STRING" id="1618342.UY40_C0008G0032"/>
<evidence type="ECO:0000256" key="1">
    <source>
        <dbReference type="ARBA" id="ARBA00004651"/>
    </source>
</evidence>
<evidence type="ECO:0000256" key="2">
    <source>
        <dbReference type="ARBA" id="ARBA00022475"/>
    </source>
</evidence>
<evidence type="ECO:0000256" key="5">
    <source>
        <dbReference type="ARBA" id="ARBA00023136"/>
    </source>
</evidence>
<dbReference type="Proteomes" id="UP000034119">
    <property type="component" value="Unassembled WGS sequence"/>
</dbReference>
<proteinExistence type="predicted"/>
<keyword evidence="4 6" id="KW-1133">Transmembrane helix</keyword>